<keyword evidence="6" id="KW-1185">Reference proteome</keyword>
<dbReference type="InterPro" id="IPR018247">
    <property type="entry name" value="EF_Hand_1_Ca_BS"/>
</dbReference>
<dbReference type="EMBL" id="KB295623">
    <property type="protein sequence ID" value="ELU12906.1"/>
    <property type="molecule type" value="Genomic_DNA"/>
</dbReference>
<dbReference type="Pfam" id="PF13499">
    <property type="entry name" value="EF-hand_7"/>
    <property type="match status" value="2"/>
</dbReference>
<dbReference type="InterPro" id="IPR011992">
    <property type="entry name" value="EF-hand-dom_pair"/>
</dbReference>
<dbReference type="InterPro" id="IPR002048">
    <property type="entry name" value="EF_hand_dom"/>
</dbReference>
<dbReference type="GO" id="GO:0005509">
    <property type="term" value="F:calcium ion binding"/>
    <property type="evidence" value="ECO:0007669"/>
    <property type="project" value="InterPro"/>
</dbReference>
<gene>
    <name evidence="4" type="ORF">CAPTEDRAFT_155408</name>
</gene>
<name>R7V968_CAPTE</name>
<dbReference type="CDD" id="cd00051">
    <property type="entry name" value="EFh"/>
    <property type="match status" value="1"/>
</dbReference>
<dbReference type="EMBL" id="AMQN01000779">
    <property type="status" value="NOT_ANNOTATED_CDS"/>
    <property type="molecule type" value="Genomic_DNA"/>
</dbReference>
<dbReference type="SUPFAM" id="SSF47473">
    <property type="entry name" value="EF-hand"/>
    <property type="match status" value="1"/>
</dbReference>
<dbReference type="STRING" id="283909.R7V968"/>
<dbReference type="GO" id="GO:0043226">
    <property type="term" value="C:organelle"/>
    <property type="evidence" value="ECO:0007669"/>
    <property type="project" value="UniProtKB-ARBA"/>
</dbReference>
<dbReference type="PROSITE" id="PS00018">
    <property type="entry name" value="EF_HAND_1"/>
    <property type="match status" value="1"/>
</dbReference>
<feature type="domain" description="EF-hand" evidence="3">
    <location>
        <begin position="43"/>
        <end position="78"/>
    </location>
</feature>
<dbReference type="HOGENOM" id="CLU_061288_2_0_1"/>
<sequence length="157" mass="17078">MADLSELEQTKLKDLFDRLDSDGDGLITPDDLKALCAEAGNELDDEQAEALIARADPDGEGTVNFENFCACVLIRGAIRRRLLVLYQLFKEIDTDDTGCISPDNLKELVAQTGADVTDEQIDELVGAIDQTDEGTINFKEFVVALIVVLKAAAGEEE</sequence>
<accession>R7V968</accession>
<dbReference type="OMA" id="YLNWIPR"/>
<evidence type="ECO:0000313" key="6">
    <source>
        <dbReference type="Proteomes" id="UP000014760"/>
    </source>
</evidence>
<evidence type="ECO:0000313" key="5">
    <source>
        <dbReference type="EnsemblMetazoa" id="CapteP155408"/>
    </source>
</evidence>
<dbReference type="SMART" id="SM00054">
    <property type="entry name" value="EFh"/>
    <property type="match status" value="4"/>
</dbReference>
<feature type="domain" description="EF-hand" evidence="3">
    <location>
        <begin position="80"/>
        <end position="115"/>
    </location>
</feature>
<dbReference type="InterPro" id="IPR050145">
    <property type="entry name" value="Centrin_CML-like"/>
</dbReference>
<feature type="domain" description="EF-hand" evidence="3">
    <location>
        <begin position="116"/>
        <end position="151"/>
    </location>
</feature>
<dbReference type="FunFam" id="1.10.238.10:FF:000178">
    <property type="entry name" value="Calmodulin-2 A"/>
    <property type="match status" value="1"/>
</dbReference>
<evidence type="ECO:0000313" key="4">
    <source>
        <dbReference type="EMBL" id="ELU12906.1"/>
    </source>
</evidence>
<protein>
    <recommendedName>
        <fullName evidence="3">EF-hand domain-containing protein</fullName>
    </recommendedName>
</protein>
<keyword evidence="1" id="KW-0677">Repeat</keyword>
<evidence type="ECO:0000256" key="2">
    <source>
        <dbReference type="ARBA" id="ARBA00022837"/>
    </source>
</evidence>
<evidence type="ECO:0000256" key="1">
    <source>
        <dbReference type="ARBA" id="ARBA00022737"/>
    </source>
</evidence>
<reference evidence="4 6" key="2">
    <citation type="journal article" date="2013" name="Nature">
        <title>Insights into bilaterian evolution from three spiralian genomes.</title>
        <authorList>
            <person name="Simakov O."/>
            <person name="Marletaz F."/>
            <person name="Cho S.J."/>
            <person name="Edsinger-Gonzales E."/>
            <person name="Havlak P."/>
            <person name="Hellsten U."/>
            <person name="Kuo D.H."/>
            <person name="Larsson T."/>
            <person name="Lv J."/>
            <person name="Arendt D."/>
            <person name="Savage R."/>
            <person name="Osoegawa K."/>
            <person name="de Jong P."/>
            <person name="Grimwood J."/>
            <person name="Chapman J.A."/>
            <person name="Shapiro H."/>
            <person name="Aerts A."/>
            <person name="Otillar R.P."/>
            <person name="Terry A.Y."/>
            <person name="Boore J.L."/>
            <person name="Grigoriev I.V."/>
            <person name="Lindberg D.R."/>
            <person name="Seaver E.C."/>
            <person name="Weisblat D.A."/>
            <person name="Putnam N.H."/>
            <person name="Rokhsar D.S."/>
        </authorList>
    </citation>
    <scope>NUCLEOTIDE SEQUENCE</scope>
    <source>
        <strain evidence="4 6">I ESC-2004</strain>
    </source>
</reference>
<dbReference type="Proteomes" id="UP000014760">
    <property type="component" value="Unassembled WGS sequence"/>
</dbReference>
<reference evidence="6" key="1">
    <citation type="submission" date="2012-12" db="EMBL/GenBank/DDBJ databases">
        <authorList>
            <person name="Hellsten U."/>
            <person name="Grimwood J."/>
            <person name="Chapman J.A."/>
            <person name="Shapiro H."/>
            <person name="Aerts A."/>
            <person name="Otillar R.P."/>
            <person name="Terry A.Y."/>
            <person name="Boore J.L."/>
            <person name="Simakov O."/>
            <person name="Marletaz F."/>
            <person name="Cho S.-J."/>
            <person name="Edsinger-Gonzales E."/>
            <person name="Havlak P."/>
            <person name="Kuo D.-H."/>
            <person name="Larsson T."/>
            <person name="Lv J."/>
            <person name="Arendt D."/>
            <person name="Savage R."/>
            <person name="Osoegawa K."/>
            <person name="de Jong P."/>
            <person name="Lindberg D.R."/>
            <person name="Seaver E.C."/>
            <person name="Weisblat D.A."/>
            <person name="Putnam N.H."/>
            <person name="Grigoriev I.V."/>
            <person name="Rokhsar D.S."/>
        </authorList>
    </citation>
    <scope>NUCLEOTIDE SEQUENCE</scope>
    <source>
        <strain evidence="6">I ESC-2004</strain>
    </source>
</reference>
<feature type="domain" description="EF-hand" evidence="3">
    <location>
        <begin position="7"/>
        <end position="42"/>
    </location>
</feature>
<dbReference type="EnsemblMetazoa" id="CapteT155408">
    <property type="protein sequence ID" value="CapteP155408"/>
    <property type="gene ID" value="CapteG155408"/>
</dbReference>
<evidence type="ECO:0000259" key="3">
    <source>
        <dbReference type="PROSITE" id="PS50222"/>
    </source>
</evidence>
<dbReference type="OrthoDB" id="26525at2759"/>
<proteinExistence type="predicted"/>
<dbReference type="AlphaFoldDB" id="R7V968"/>
<organism evidence="4">
    <name type="scientific">Capitella teleta</name>
    <name type="common">Polychaete worm</name>
    <dbReference type="NCBI Taxonomy" id="283909"/>
    <lineage>
        <taxon>Eukaryota</taxon>
        <taxon>Metazoa</taxon>
        <taxon>Spiralia</taxon>
        <taxon>Lophotrochozoa</taxon>
        <taxon>Annelida</taxon>
        <taxon>Polychaeta</taxon>
        <taxon>Sedentaria</taxon>
        <taxon>Scolecida</taxon>
        <taxon>Capitellidae</taxon>
        <taxon>Capitella</taxon>
    </lineage>
</organism>
<dbReference type="PROSITE" id="PS50222">
    <property type="entry name" value="EF_HAND_2"/>
    <property type="match status" value="4"/>
</dbReference>
<keyword evidence="2" id="KW-0106">Calcium</keyword>
<dbReference type="Gene3D" id="1.10.238.10">
    <property type="entry name" value="EF-hand"/>
    <property type="match status" value="2"/>
</dbReference>
<dbReference type="PANTHER" id="PTHR23050">
    <property type="entry name" value="CALCIUM BINDING PROTEIN"/>
    <property type="match status" value="1"/>
</dbReference>
<reference evidence="5" key="3">
    <citation type="submission" date="2015-06" db="UniProtKB">
        <authorList>
            <consortium name="EnsemblMetazoa"/>
        </authorList>
    </citation>
    <scope>IDENTIFICATION</scope>
</reference>